<accession>A0A9N9NQ36</accession>
<comment type="caution">
    <text evidence="1">The sequence shown here is derived from an EMBL/GenBank/DDBJ whole genome shotgun (WGS) entry which is preliminary data.</text>
</comment>
<dbReference type="EMBL" id="CAJVPY010015299">
    <property type="protein sequence ID" value="CAG8751094.1"/>
    <property type="molecule type" value="Genomic_DNA"/>
</dbReference>
<keyword evidence="2" id="KW-1185">Reference proteome</keyword>
<evidence type="ECO:0000313" key="2">
    <source>
        <dbReference type="Proteomes" id="UP000789405"/>
    </source>
</evidence>
<gene>
    <name evidence="1" type="ORF">DERYTH_LOCUS16911</name>
</gene>
<protein>
    <submittedName>
        <fullName evidence="1">6206_t:CDS:1</fullName>
    </submittedName>
</protein>
<name>A0A9N9NQ36_9GLOM</name>
<dbReference type="AlphaFoldDB" id="A0A9N9NQ36"/>
<evidence type="ECO:0000313" key="1">
    <source>
        <dbReference type="EMBL" id="CAG8751094.1"/>
    </source>
</evidence>
<organism evidence="1 2">
    <name type="scientific">Dentiscutata erythropus</name>
    <dbReference type="NCBI Taxonomy" id="1348616"/>
    <lineage>
        <taxon>Eukaryota</taxon>
        <taxon>Fungi</taxon>
        <taxon>Fungi incertae sedis</taxon>
        <taxon>Mucoromycota</taxon>
        <taxon>Glomeromycotina</taxon>
        <taxon>Glomeromycetes</taxon>
        <taxon>Diversisporales</taxon>
        <taxon>Gigasporaceae</taxon>
        <taxon>Dentiscutata</taxon>
    </lineage>
</organism>
<reference evidence="1" key="1">
    <citation type="submission" date="2021-06" db="EMBL/GenBank/DDBJ databases">
        <authorList>
            <person name="Kallberg Y."/>
            <person name="Tangrot J."/>
            <person name="Rosling A."/>
        </authorList>
    </citation>
    <scope>NUCLEOTIDE SEQUENCE</scope>
    <source>
        <strain evidence="1">MA453B</strain>
    </source>
</reference>
<proteinExistence type="predicted"/>
<sequence>MNKKSCLRKNDDTATTFDFLQDENVTNLLAPMSENTLTFTLRNFEDTVTIECLEYLAKGIKVA</sequence>
<dbReference type="Proteomes" id="UP000789405">
    <property type="component" value="Unassembled WGS sequence"/>
</dbReference>